<evidence type="ECO:0000313" key="1">
    <source>
        <dbReference type="EMBL" id="SPD88347.1"/>
    </source>
</evidence>
<name>A0A2N9JLM5_9ACTN</name>
<evidence type="ECO:0008006" key="3">
    <source>
        <dbReference type="Google" id="ProtNLM"/>
    </source>
</evidence>
<dbReference type="EMBL" id="LT985188">
    <property type="protein sequence ID" value="SPD88347.1"/>
    <property type="molecule type" value="Genomic_DNA"/>
</dbReference>
<dbReference type="AlphaFoldDB" id="A0A2N9JLM5"/>
<dbReference type="RefSeq" id="WP_269459151.1">
    <property type="nucleotide sequence ID" value="NZ_BAAAGO010000001.1"/>
</dbReference>
<sequence length="44" mass="4703">MADGRIDAESFVNDVLPLEDWATGLDLVGKGRKVVFQVAGTGVR</sequence>
<proteinExistence type="predicted"/>
<keyword evidence="2" id="KW-1185">Reference proteome</keyword>
<protein>
    <recommendedName>
        <fullName evidence="3">Alcohol dehydrogenase</fullName>
    </recommendedName>
</protein>
<organism evidence="1 2">
    <name type="scientific">Micropruina glycogenica</name>
    <dbReference type="NCBI Taxonomy" id="75385"/>
    <lineage>
        <taxon>Bacteria</taxon>
        <taxon>Bacillati</taxon>
        <taxon>Actinomycetota</taxon>
        <taxon>Actinomycetes</taxon>
        <taxon>Propionibacteriales</taxon>
        <taxon>Nocardioidaceae</taxon>
        <taxon>Micropruina</taxon>
    </lineage>
</organism>
<gene>
    <name evidence="1" type="ORF">MPLG2_3317</name>
</gene>
<reference evidence="1 2" key="1">
    <citation type="submission" date="2018-02" db="EMBL/GenBank/DDBJ databases">
        <authorList>
            <person name="Cohen D.B."/>
            <person name="Kent A.D."/>
        </authorList>
    </citation>
    <scope>NUCLEOTIDE SEQUENCE [LARGE SCALE GENOMIC DNA]</scope>
    <source>
        <strain evidence="1">1</strain>
    </source>
</reference>
<evidence type="ECO:0000313" key="2">
    <source>
        <dbReference type="Proteomes" id="UP000238164"/>
    </source>
</evidence>
<dbReference type="KEGG" id="mgg:MPLG2_3317"/>
<accession>A0A2N9JLM5</accession>
<dbReference type="Proteomes" id="UP000238164">
    <property type="component" value="Chromosome 1"/>
</dbReference>